<name>A0A9W7GDM7_9STRA</name>
<dbReference type="Gene3D" id="1.20.1250.20">
    <property type="entry name" value="MFS general substrate transporter like domains"/>
    <property type="match status" value="1"/>
</dbReference>
<keyword evidence="3 6" id="KW-1133">Transmembrane helix</keyword>
<dbReference type="InterPro" id="IPR011701">
    <property type="entry name" value="MFS"/>
</dbReference>
<accession>A0A9W7GDM7</accession>
<feature type="compositionally biased region" description="Basic residues" evidence="5">
    <location>
        <begin position="11"/>
        <end position="27"/>
    </location>
</feature>
<evidence type="ECO:0000313" key="9">
    <source>
        <dbReference type="Proteomes" id="UP001165065"/>
    </source>
</evidence>
<sequence length="278" mass="29628">MGRSSSSNPPFRRRPPRSRSRAPRRPKPSPSPSPPPASTTSPSTPPAASSSSSFSQSTLLLLLFLLDTVSVSILIPFLPQFYTLLPLSTSHRELLSSVYNLSQIVGGAIVGGMSDKGGKKYWLLASFLGSFLSYSCVSSVPTVLHRSVNLAMYMMVFSRVLVGLLKQTQTITTSLISQNTEGNMLRGELGKLSACITTGWIIGPAIGSTIVSNYGLDAAPKVSAGIFALNSLVGWIADKLGYYSSYGSVISLVTNLGVLDRAINGARRVLKIKGAKDR</sequence>
<feature type="domain" description="Major facilitator superfamily (MFS) profile" evidence="7">
    <location>
        <begin position="56"/>
        <end position="278"/>
    </location>
</feature>
<feature type="transmembrane region" description="Helical" evidence="6">
    <location>
        <begin position="59"/>
        <end position="82"/>
    </location>
</feature>
<dbReference type="GO" id="GO:0022857">
    <property type="term" value="F:transmembrane transporter activity"/>
    <property type="evidence" value="ECO:0007669"/>
    <property type="project" value="InterPro"/>
</dbReference>
<dbReference type="InterPro" id="IPR001958">
    <property type="entry name" value="Tet-R_TetA/multi-R_MdtG-like"/>
</dbReference>
<dbReference type="GO" id="GO:0016020">
    <property type="term" value="C:membrane"/>
    <property type="evidence" value="ECO:0007669"/>
    <property type="project" value="UniProtKB-SubCell"/>
</dbReference>
<evidence type="ECO:0000313" key="8">
    <source>
        <dbReference type="EMBL" id="GMI41205.1"/>
    </source>
</evidence>
<keyword evidence="4 6" id="KW-0472">Membrane</keyword>
<dbReference type="PROSITE" id="PS50850">
    <property type="entry name" value="MFS"/>
    <property type="match status" value="1"/>
</dbReference>
<keyword evidence="2 6" id="KW-0812">Transmembrane</keyword>
<comment type="caution">
    <text evidence="8">The sequence shown here is derived from an EMBL/GenBank/DDBJ whole genome shotgun (WGS) entry which is preliminary data.</text>
</comment>
<dbReference type="InterPro" id="IPR036259">
    <property type="entry name" value="MFS_trans_sf"/>
</dbReference>
<evidence type="ECO:0000256" key="6">
    <source>
        <dbReference type="SAM" id="Phobius"/>
    </source>
</evidence>
<dbReference type="InterPro" id="IPR020846">
    <property type="entry name" value="MFS_dom"/>
</dbReference>
<evidence type="ECO:0000256" key="1">
    <source>
        <dbReference type="ARBA" id="ARBA00004141"/>
    </source>
</evidence>
<dbReference type="GO" id="GO:0005635">
    <property type="term" value="C:nuclear envelope"/>
    <property type="evidence" value="ECO:0007669"/>
    <property type="project" value="TreeGrafter"/>
</dbReference>
<feature type="region of interest" description="Disordered" evidence="5">
    <location>
        <begin position="1"/>
        <end position="50"/>
    </location>
</feature>
<evidence type="ECO:0000256" key="3">
    <source>
        <dbReference type="ARBA" id="ARBA00022989"/>
    </source>
</evidence>
<dbReference type="SUPFAM" id="SSF103473">
    <property type="entry name" value="MFS general substrate transporter"/>
    <property type="match status" value="1"/>
</dbReference>
<gene>
    <name evidence="8" type="ORF">TrCOL_g9378</name>
</gene>
<dbReference type="OrthoDB" id="10262656at2759"/>
<reference evidence="9" key="1">
    <citation type="journal article" date="2023" name="Commun. Biol.">
        <title>Genome analysis of Parmales, the sister group of diatoms, reveals the evolutionary specialization of diatoms from phago-mixotrophs to photoautotrophs.</title>
        <authorList>
            <person name="Ban H."/>
            <person name="Sato S."/>
            <person name="Yoshikawa S."/>
            <person name="Yamada K."/>
            <person name="Nakamura Y."/>
            <person name="Ichinomiya M."/>
            <person name="Sato N."/>
            <person name="Blanc-Mathieu R."/>
            <person name="Endo H."/>
            <person name="Kuwata A."/>
            <person name="Ogata H."/>
        </authorList>
    </citation>
    <scope>NUCLEOTIDE SEQUENCE [LARGE SCALE GENOMIC DNA]</scope>
</reference>
<dbReference type="PANTHER" id="PTHR24002">
    <property type="entry name" value="SOLUTE CARRIER FAMILY 22 MEMBER 18"/>
    <property type="match status" value="1"/>
</dbReference>
<dbReference type="PRINTS" id="PR01035">
    <property type="entry name" value="TCRTETA"/>
</dbReference>
<dbReference type="Pfam" id="PF07690">
    <property type="entry name" value="MFS_1"/>
    <property type="match status" value="1"/>
</dbReference>
<dbReference type="AlphaFoldDB" id="A0A9W7GDM7"/>
<evidence type="ECO:0000259" key="7">
    <source>
        <dbReference type="PROSITE" id="PS50850"/>
    </source>
</evidence>
<feature type="compositionally biased region" description="Pro residues" evidence="5">
    <location>
        <begin position="28"/>
        <end position="37"/>
    </location>
</feature>
<dbReference type="PANTHER" id="PTHR24002:SF3">
    <property type="entry name" value="SOLUTE CARRIER FAMILY 22 MEMBER 18"/>
    <property type="match status" value="1"/>
</dbReference>
<feature type="compositionally biased region" description="Low complexity" evidence="5">
    <location>
        <begin position="1"/>
        <end position="10"/>
    </location>
</feature>
<proteinExistence type="predicted"/>
<keyword evidence="9" id="KW-1185">Reference proteome</keyword>
<dbReference type="EMBL" id="BRYA01000144">
    <property type="protein sequence ID" value="GMI41205.1"/>
    <property type="molecule type" value="Genomic_DNA"/>
</dbReference>
<feature type="transmembrane region" description="Helical" evidence="6">
    <location>
        <begin position="121"/>
        <end position="141"/>
    </location>
</feature>
<evidence type="ECO:0000256" key="2">
    <source>
        <dbReference type="ARBA" id="ARBA00022692"/>
    </source>
</evidence>
<evidence type="ECO:0000256" key="4">
    <source>
        <dbReference type="ARBA" id="ARBA00023136"/>
    </source>
</evidence>
<protein>
    <recommendedName>
        <fullName evidence="7">Major facilitator superfamily (MFS) profile domain-containing protein</fullName>
    </recommendedName>
</protein>
<feature type="compositionally biased region" description="Low complexity" evidence="5">
    <location>
        <begin position="38"/>
        <end position="50"/>
    </location>
</feature>
<organism evidence="8 9">
    <name type="scientific">Triparma columacea</name>
    <dbReference type="NCBI Taxonomy" id="722753"/>
    <lineage>
        <taxon>Eukaryota</taxon>
        <taxon>Sar</taxon>
        <taxon>Stramenopiles</taxon>
        <taxon>Ochrophyta</taxon>
        <taxon>Bolidophyceae</taxon>
        <taxon>Parmales</taxon>
        <taxon>Triparmaceae</taxon>
        <taxon>Triparma</taxon>
    </lineage>
</organism>
<evidence type="ECO:0000256" key="5">
    <source>
        <dbReference type="SAM" id="MobiDB-lite"/>
    </source>
</evidence>
<dbReference type="Proteomes" id="UP001165065">
    <property type="component" value="Unassembled WGS sequence"/>
</dbReference>
<comment type="subcellular location">
    <subcellularLocation>
        <location evidence="1">Membrane</location>
        <topology evidence="1">Multi-pass membrane protein</topology>
    </subcellularLocation>
</comment>